<keyword evidence="5" id="KW-1185">Reference proteome</keyword>
<dbReference type="Proteomes" id="UP000239685">
    <property type="component" value="Unassembled WGS sequence"/>
</dbReference>
<sequence length="222" mass="25153">MKGLLFTLAFAIFFIGCSSKNLDPYSDTSAKRSFETIMKIKVACQPCNKSNYETTINGKYYKSDVAINCCPNMRKIDTSAGLTKVYLHRVSDLRENQKAIFVNGSKEAYDLNKRIDSLFYLSLKEELKNRGIVLVDDQTSPYTLRVDFDFTGFKGVYNPKYENLNSKLYGILNIKNINYTRHIKISTTQSVRGLSGTGDFGIYMDLLVKQAANKAAEEISKF</sequence>
<organism evidence="1 7">
    <name type="scientific">Campylobacter hyointestinalis subsp. hyointestinalis</name>
    <dbReference type="NCBI Taxonomy" id="91352"/>
    <lineage>
        <taxon>Bacteria</taxon>
        <taxon>Pseudomonadati</taxon>
        <taxon>Campylobacterota</taxon>
        <taxon>Epsilonproteobacteria</taxon>
        <taxon>Campylobacterales</taxon>
        <taxon>Campylobacteraceae</taxon>
        <taxon>Campylobacter</taxon>
    </lineage>
</organism>
<accession>A0A0S4R6H4</accession>
<protein>
    <submittedName>
        <fullName evidence="1">Outer membrane liproprotein MapA</fullName>
    </submittedName>
</protein>
<evidence type="ECO:0000313" key="7">
    <source>
        <dbReference type="Proteomes" id="UP000052257"/>
    </source>
</evidence>
<dbReference type="Proteomes" id="UP000052237">
    <property type="component" value="Unassembled WGS sequence"/>
</dbReference>
<evidence type="ECO:0000313" key="5">
    <source>
        <dbReference type="Proteomes" id="UP000052237"/>
    </source>
</evidence>
<evidence type="ECO:0000313" key="8">
    <source>
        <dbReference type="Proteomes" id="UP000239685"/>
    </source>
</evidence>
<proteinExistence type="predicted"/>
<reference evidence="5 6" key="1">
    <citation type="submission" date="2015-11" db="EMBL/GenBank/DDBJ databases">
        <authorList>
            <consortium name="Pathogen Informatics"/>
        </authorList>
    </citation>
    <scope>NUCLEOTIDE SEQUENCE [LARGE SCALE GENOMIC DNA]</scope>
    <source>
        <strain evidence="2 5">006A-0059</strain>
        <strain evidence="1 7">006A-0191</strain>
        <strain evidence="3 6">007A-0283</strain>
    </source>
</reference>
<dbReference type="EMBL" id="FAVC01000002">
    <property type="protein sequence ID" value="CUU86752.1"/>
    <property type="molecule type" value="Genomic_DNA"/>
</dbReference>
<dbReference type="Proteomes" id="UP000052245">
    <property type="component" value="Unassembled WGS sequence"/>
</dbReference>
<dbReference type="Proteomes" id="UP000052257">
    <property type="component" value="Unassembled WGS sequence"/>
</dbReference>
<dbReference type="EMBL" id="FAVB01000002">
    <property type="protein sequence ID" value="CUU76721.1"/>
    <property type="molecule type" value="Genomic_DNA"/>
</dbReference>
<evidence type="ECO:0000313" key="2">
    <source>
        <dbReference type="EMBL" id="CUU76721.1"/>
    </source>
</evidence>
<evidence type="ECO:0000313" key="6">
    <source>
        <dbReference type="Proteomes" id="UP000052245"/>
    </source>
</evidence>
<dbReference type="EMBL" id="FAUW01000001">
    <property type="protein sequence ID" value="CUU72490.1"/>
    <property type="molecule type" value="Genomic_DNA"/>
</dbReference>
<dbReference type="EMBL" id="NIQP01000002">
    <property type="protein sequence ID" value="PPB72408.1"/>
    <property type="molecule type" value="Genomic_DNA"/>
</dbReference>
<gene>
    <name evidence="4" type="ORF">CDQ78_02285</name>
    <name evidence="2" type="ORF">ERS686654_00791</name>
    <name evidence="1" type="ORF">ERS739220_00426</name>
    <name evidence="3" type="ORF">ERS739223_01280</name>
</gene>
<evidence type="ECO:0000313" key="3">
    <source>
        <dbReference type="EMBL" id="CUU86752.1"/>
    </source>
</evidence>
<evidence type="ECO:0000313" key="1">
    <source>
        <dbReference type="EMBL" id="CUU72490.1"/>
    </source>
</evidence>
<dbReference type="PROSITE" id="PS51257">
    <property type="entry name" value="PROKAR_LIPOPROTEIN"/>
    <property type="match status" value="1"/>
</dbReference>
<dbReference type="RefSeq" id="WP_059426251.1">
    <property type="nucleotide sequence ID" value="NZ_CP040464.1"/>
</dbReference>
<dbReference type="GeneID" id="29473464"/>
<evidence type="ECO:0000313" key="4">
    <source>
        <dbReference type="EMBL" id="PPB72408.1"/>
    </source>
</evidence>
<dbReference type="AlphaFoldDB" id="A0A2S5J7X2"/>
<name>A0A2S5J7X2_CAMHY</name>
<accession>A0A2S5J7X2</accession>
<comment type="caution">
    <text evidence="1">The sequence shown here is derived from an EMBL/GenBank/DDBJ whole genome shotgun (WGS) entry which is preliminary data.</text>
</comment>
<reference evidence="4 8" key="2">
    <citation type="submission" date="2017-06" db="EMBL/GenBank/DDBJ databases">
        <title>Updating the genomic taxonomy and epidemiology of Campylobacter hyointestinalis; discovery in New Zealand farmed ruminants.</title>
        <authorList>
            <person name="Wilkinson D.A."/>
            <person name="Fayaz A."/>
            <person name="Biggs P.J."/>
            <person name="Midwinter A.C."/>
        </authorList>
    </citation>
    <scope>NUCLEOTIDE SEQUENCE [LARGE SCALE GENOMIC DNA]</scope>
    <source>
        <strain evidence="4 8">S1614a</strain>
    </source>
</reference>